<reference evidence="3 4" key="1">
    <citation type="submission" date="2017-05" db="EMBL/GenBank/DDBJ databases">
        <authorList>
            <person name="Varghese N."/>
            <person name="Submissions S."/>
        </authorList>
    </citation>
    <scope>NUCLEOTIDE SEQUENCE [LARGE SCALE GENOMIC DNA]</scope>
    <source>
        <strain evidence="3 4">DSM 15360</strain>
    </source>
</reference>
<keyword evidence="2" id="KW-0812">Transmembrane</keyword>
<comment type="caution">
    <text evidence="3">The sequence shown here is derived from an EMBL/GenBank/DDBJ whole genome shotgun (WGS) entry which is preliminary data.</text>
</comment>
<evidence type="ECO:0000313" key="3">
    <source>
        <dbReference type="EMBL" id="SMP27860.1"/>
    </source>
</evidence>
<feature type="region of interest" description="Disordered" evidence="1">
    <location>
        <begin position="132"/>
        <end position="156"/>
    </location>
</feature>
<accession>A0ABY1P824</accession>
<gene>
    <name evidence="3" type="ORF">SAMN06265367_105190</name>
</gene>
<proteinExistence type="predicted"/>
<evidence type="ECO:0008006" key="5">
    <source>
        <dbReference type="Google" id="ProtNLM"/>
    </source>
</evidence>
<keyword evidence="2" id="KW-0472">Membrane</keyword>
<organism evidence="3 4">
    <name type="scientific">Algoriphagus winogradskyi</name>
    <dbReference type="NCBI Taxonomy" id="237017"/>
    <lineage>
        <taxon>Bacteria</taxon>
        <taxon>Pseudomonadati</taxon>
        <taxon>Bacteroidota</taxon>
        <taxon>Cytophagia</taxon>
        <taxon>Cytophagales</taxon>
        <taxon>Cyclobacteriaceae</taxon>
        <taxon>Algoriphagus</taxon>
    </lineage>
</organism>
<feature type="transmembrane region" description="Helical" evidence="2">
    <location>
        <begin position="21"/>
        <end position="40"/>
    </location>
</feature>
<keyword evidence="4" id="KW-1185">Reference proteome</keyword>
<dbReference type="Proteomes" id="UP001157915">
    <property type="component" value="Unassembled WGS sequence"/>
</dbReference>
<evidence type="ECO:0000256" key="1">
    <source>
        <dbReference type="SAM" id="MobiDB-lite"/>
    </source>
</evidence>
<keyword evidence="2" id="KW-1133">Transmembrane helix</keyword>
<dbReference type="EMBL" id="FXUA01000005">
    <property type="protein sequence ID" value="SMP27860.1"/>
    <property type="molecule type" value="Genomic_DNA"/>
</dbReference>
<evidence type="ECO:0000256" key="2">
    <source>
        <dbReference type="SAM" id="Phobius"/>
    </source>
</evidence>
<sequence length="1459" mass="166179">MTEEHRDKHSKHPFRKKILRWVMFTFLAVLFLEFIVYFGSNLVLSNWARRKINEAAKDVYLVDFNRVRFSLLRRGIFMDGIVMEPIGERKPGQNQPLFDLTLDELALRNLWFDFSEGILYVGKLDFDNPNISMDLPPNKNKPDKEEEIQNEQKDGSPVKALEDELKKIIGKINFTGVYITELEINHADLFFLNFLSQNSLKAENTRLIVKDINWATKEEWATPFNARGFEFDLENVNFPLPDGVHFIQSEKVYVSSLDNRILINGFQLSPDKSIQSKSYYDVYLSELRVGNVDLNEAFMSSNVVIDEIVLNDPRFKVEQNLISEKDSTATGDLNELIQGILKSFEVQELSVNNGKFSTYSLVDTLKNRIDIQKLDFKMINFYLGADESRKSNQFFYGEDAAMDIQNADLYLSDEVHVIYGDRVSVSSFKDEIIVENIRIEPREDALKSGQANHIMRISLPKLALTKANLKQLYNEGVFNVDEMLIQSPKVEITELRQSKENSEGVPVKELLTGYMDELAIGKMDLRDGEVQFKNDKGVRSDDIGFEKFDLLLEKVFLQPNLYSDVRNQFLAEEMVLSLDKYRLKLRDNLHVFLADRVLIDSKNSRVVVSNFTLRPENPDSVQTILDSYGKSVILDISVPEFRVEGIDLMSVYMDEKLIINQILVPSPVASLTRFRKKNAGSAASITTSQLESSDEIKELLTSYFSSIQIDSISFSDGQVQYRNFAGKKDLALSEDSLSLSLKGFYLERGLEKSPDRTFFSDEIDLKLRKYDFSVAGGNYKVDTDGLRFNSRSKTIEIENLTLSPSNSISSKIALSLKLPRVSFEGVDIESFLFENELQLEKLAVDGSTINLEINRDFQREKTGDVAGPVTEKTLPKSIQLVSIGAIEATNSKLSLNYRVGESGFESIQTDFDLEIKGLILDSAANAREDIAGLFDEISLNLNDFSYALPDSIHTIRFSNFFVDNTADETIFSNFEIIPSNTFGNPGSPIFSAKIDELGVRNNRIRDIQSTGIVDLTQLRLLNPKINVYLDTAQKSPKTKKSSGNSSPKNLGLIESVLLQDILINNGDIRIHNKESGQIPKMAFHKVNFGLQELNYDLMNKNAELSPQFLLEKDLSLSISNYQIYTNDSMNKLKLGKVRYLDNTIVIDSIYFQPAFGRYDFLRRKGYQDNAMDAFIHQIRLEDIDFDSYFINKNLKAHALRVNGFEVDVFRDKRIPLKEGVIKPMPQALMQNSPFDLEFDSVILNNGVIRYQEFAPKAMLPGSIRFEEVNASIAPFVMRKSSEEFPLKSSMLSATAKLMGEGDVKLNANMFFGAPYPMDVDVELGEFDLSLLNTMLANNVFLKVVDGRVTDGKWNFRMDDDVARGKMNFRYEDLKIEFLDSLTLERGKGKLGIMTFLANAFTKSNNPRKFFNHRVISRVYFERDKSKFIFGGWWRATFSGLKGSIGLGQPKVPKRKEEDE</sequence>
<evidence type="ECO:0000313" key="4">
    <source>
        <dbReference type="Proteomes" id="UP001157915"/>
    </source>
</evidence>
<name>A0ABY1P824_9BACT</name>
<protein>
    <recommendedName>
        <fullName evidence="5">Translocation/assembly module TamB</fullName>
    </recommendedName>
</protein>